<comment type="caution">
    <text evidence="2">The sequence shown here is derived from an EMBL/GenBank/DDBJ whole genome shotgun (WGS) entry which is preliminary data.</text>
</comment>
<dbReference type="AlphaFoldDB" id="A0A6G0XGM6"/>
<evidence type="ECO:0000313" key="2">
    <source>
        <dbReference type="EMBL" id="KAF0739343.1"/>
    </source>
</evidence>
<dbReference type="InterPro" id="IPR006121">
    <property type="entry name" value="HMA_dom"/>
</dbReference>
<gene>
    <name evidence="2" type="ORF">Ae201684_004912</name>
</gene>
<proteinExistence type="predicted"/>
<organism evidence="2 3">
    <name type="scientific">Aphanomyces euteiches</name>
    <dbReference type="NCBI Taxonomy" id="100861"/>
    <lineage>
        <taxon>Eukaryota</taxon>
        <taxon>Sar</taxon>
        <taxon>Stramenopiles</taxon>
        <taxon>Oomycota</taxon>
        <taxon>Saprolegniomycetes</taxon>
        <taxon>Saprolegniales</taxon>
        <taxon>Verrucalvaceae</taxon>
        <taxon>Aphanomyces</taxon>
    </lineage>
</organism>
<name>A0A6G0XGM6_9STRA</name>
<evidence type="ECO:0000313" key="3">
    <source>
        <dbReference type="Proteomes" id="UP000481153"/>
    </source>
</evidence>
<reference evidence="2 3" key="1">
    <citation type="submission" date="2019-07" db="EMBL/GenBank/DDBJ databases">
        <title>Genomics analysis of Aphanomyces spp. identifies a new class of oomycete effector associated with host adaptation.</title>
        <authorList>
            <person name="Gaulin E."/>
        </authorList>
    </citation>
    <scope>NUCLEOTIDE SEQUENCE [LARGE SCALE GENOMIC DNA]</scope>
    <source>
        <strain evidence="2 3">ATCC 201684</strain>
    </source>
</reference>
<dbReference type="Pfam" id="PF00403">
    <property type="entry name" value="HMA"/>
    <property type="match status" value="1"/>
</dbReference>
<protein>
    <recommendedName>
        <fullName evidence="1">HMA domain-containing protein</fullName>
    </recommendedName>
</protein>
<accession>A0A6G0XGM6</accession>
<evidence type="ECO:0000259" key="1">
    <source>
        <dbReference type="Pfam" id="PF00403"/>
    </source>
</evidence>
<dbReference type="Gene3D" id="3.30.70.100">
    <property type="match status" value="1"/>
</dbReference>
<sequence length="95" mass="10692">MASRIQGIVQGMRCQRKCTARIQQALEEIHGIKSAQVSFKDKQAIIDVEDGMFVSVVDLIQTARAQDAGTNKKYDAYLPSDTIDMHERLYCMLKA</sequence>
<dbReference type="Proteomes" id="UP000481153">
    <property type="component" value="Unassembled WGS sequence"/>
</dbReference>
<dbReference type="VEuPathDB" id="FungiDB:AeMF1_010475"/>
<dbReference type="EMBL" id="VJMJ01000064">
    <property type="protein sequence ID" value="KAF0739343.1"/>
    <property type="molecule type" value="Genomic_DNA"/>
</dbReference>
<keyword evidence="3" id="KW-1185">Reference proteome</keyword>
<dbReference type="GO" id="GO:0046872">
    <property type="term" value="F:metal ion binding"/>
    <property type="evidence" value="ECO:0007669"/>
    <property type="project" value="InterPro"/>
</dbReference>
<dbReference type="SUPFAM" id="SSF55008">
    <property type="entry name" value="HMA, heavy metal-associated domain"/>
    <property type="match status" value="1"/>
</dbReference>
<feature type="domain" description="HMA" evidence="1">
    <location>
        <begin position="9"/>
        <end position="62"/>
    </location>
</feature>
<dbReference type="InterPro" id="IPR036163">
    <property type="entry name" value="HMA_dom_sf"/>
</dbReference>